<comment type="cofactor">
    <cofactor evidence="14">
        <name>[4Fe-4S] cluster</name>
        <dbReference type="ChEBI" id="CHEBI:49883"/>
    </cofactor>
    <text evidence="14">Binds 1 [4Fe-4S] cluster.</text>
</comment>
<dbReference type="SMART" id="SM00478">
    <property type="entry name" value="ENDO3c"/>
    <property type="match status" value="1"/>
</dbReference>
<proteinExistence type="inferred from homology"/>
<dbReference type="AlphaFoldDB" id="U7UR61"/>
<dbReference type="GO" id="GO:0006298">
    <property type="term" value="P:mismatch repair"/>
    <property type="evidence" value="ECO:0007669"/>
    <property type="project" value="TreeGrafter"/>
</dbReference>
<dbReference type="InterPro" id="IPR003265">
    <property type="entry name" value="HhH-GPD_domain"/>
</dbReference>
<dbReference type="SUPFAM" id="SSF48150">
    <property type="entry name" value="DNA-glycosylase"/>
    <property type="match status" value="1"/>
</dbReference>
<evidence type="ECO:0000256" key="12">
    <source>
        <dbReference type="ARBA" id="ARBA00023204"/>
    </source>
</evidence>
<comment type="function">
    <text evidence="2">Adenine glycosylase active on G-A mispairs. MutY also corrects error-prone DNA synthesis past GO lesions which are due to the oxidatively damaged form of guanine: 7,8-dihydro-8-oxoguanine (8-oxo-dGTP).</text>
</comment>
<keyword evidence="9 16" id="KW-0378">Hydrolase</keyword>
<dbReference type="GO" id="GO:0034039">
    <property type="term" value="F:8-oxo-7,8-dihydroguanine DNA N-glycosylase activity"/>
    <property type="evidence" value="ECO:0007669"/>
    <property type="project" value="TreeGrafter"/>
</dbReference>
<dbReference type="Gene3D" id="1.10.1670.10">
    <property type="entry name" value="Helix-hairpin-Helix base-excision DNA repair enzymes (C-terminal)"/>
    <property type="match status" value="1"/>
</dbReference>
<dbReference type="GO" id="GO:0035485">
    <property type="term" value="F:adenine/guanine mispair binding"/>
    <property type="evidence" value="ECO:0007669"/>
    <property type="project" value="TreeGrafter"/>
</dbReference>
<dbReference type="GO" id="GO:0006284">
    <property type="term" value="P:base-excision repair"/>
    <property type="evidence" value="ECO:0007669"/>
    <property type="project" value="UniProtKB-UniRule"/>
</dbReference>
<evidence type="ECO:0000259" key="15">
    <source>
        <dbReference type="SMART" id="SM00478"/>
    </source>
</evidence>
<comment type="catalytic activity">
    <reaction evidence="1 14">
        <text>Hydrolyzes free adenine bases from 7,8-dihydro-8-oxoguanine:adenine mismatched double-stranded DNA, leaving an apurinic site.</text>
        <dbReference type="EC" id="3.2.2.31"/>
    </reaction>
</comment>
<dbReference type="Pfam" id="PF14815">
    <property type="entry name" value="NUDIX_4"/>
    <property type="match status" value="1"/>
</dbReference>
<dbReference type="Gene3D" id="1.10.340.30">
    <property type="entry name" value="Hypothetical protein, domain 2"/>
    <property type="match status" value="1"/>
</dbReference>
<reference evidence="16 17" key="1">
    <citation type="submission" date="2013-09" db="EMBL/GenBank/DDBJ databases">
        <authorList>
            <person name="Durkin A.S."/>
            <person name="Haft D.R."/>
            <person name="McCorrison J."/>
            <person name="Torralba M."/>
            <person name="Gillis M."/>
            <person name="Haft D.H."/>
            <person name="Methe B."/>
            <person name="Sutton G."/>
            <person name="Nelson K.E."/>
        </authorList>
    </citation>
    <scope>NUCLEOTIDE SEQUENCE [LARGE SCALE GENOMIC DNA]</scope>
    <source>
        <strain evidence="16 17">BV3C16-1</strain>
    </source>
</reference>
<dbReference type="GO" id="GO:0000701">
    <property type="term" value="F:purine-specific mismatch base pair DNA N-glycosylase activity"/>
    <property type="evidence" value="ECO:0007669"/>
    <property type="project" value="UniProtKB-EC"/>
</dbReference>
<evidence type="ECO:0000256" key="14">
    <source>
        <dbReference type="RuleBase" id="RU365096"/>
    </source>
</evidence>
<dbReference type="InterPro" id="IPR003651">
    <property type="entry name" value="Endonuclease3_FeS-loop_motif"/>
</dbReference>
<dbReference type="PATRIC" id="fig|1111454.3.peg.585"/>
<dbReference type="InterPro" id="IPR023170">
    <property type="entry name" value="HhH_base_excis_C"/>
</dbReference>
<dbReference type="InterPro" id="IPR029119">
    <property type="entry name" value="MutY_C"/>
</dbReference>
<dbReference type="eggNOG" id="COG1194">
    <property type="taxonomic scope" value="Bacteria"/>
</dbReference>
<dbReference type="CDD" id="cd03431">
    <property type="entry name" value="NUDIX_DNA_Glycosylase_C-MutY"/>
    <property type="match status" value="1"/>
</dbReference>
<protein>
    <recommendedName>
        <fullName evidence="5 14">Adenine DNA glycosylase</fullName>
        <ecNumber evidence="4 14">3.2.2.31</ecNumber>
    </recommendedName>
</protein>
<keyword evidence="17" id="KW-1185">Reference proteome</keyword>
<evidence type="ECO:0000256" key="4">
    <source>
        <dbReference type="ARBA" id="ARBA00012045"/>
    </source>
</evidence>
<dbReference type="PANTHER" id="PTHR42944">
    <property type="entry name" value="ADENINE DNA GLYCOSYLASE"/>
    <property type="match status" value="1"/>
</dbReference>
<accession>U7UR61</accession>
<dbReference type="EC" id="3.2.2.31" evidence="4 14"/>
<evidence type="ECO:0000256" key="5">
    <source>
        <dbReference type="ARBA" id="ARBA00022023"/>
    </source>
</evidence>
<evidence type="ECO:0000256" key="11">
    <source>
        <dbReference type="ARBA" id="ARBA00023014"/>
    </source>
</evidence>
<evidence type="ECO:0000256" key="6">
    <source>
        <dbReference type="ARBA" id="ARBA00022485"/>
    </source>
</evidence>
<name>U7UR61_9FIRM</name>
<dbReference type="InterPro" id="IPR000445">
    <property type="entry name" value="HhH_motif"/>
</dbReference>
<dbReference type="CDD" id="cd00056">
    <property type="entry name" value="ENDO3c"/>
    <property type="match status" value="1"/>
</dbReference>
<organism evidence="16 17">
    <name type="scientific">Megasphaera vaginalis</name>
    <name type="common">ex Srinivasan et al. 2021</name>
    <dbReference type="NCBI Taxonomy" id="1111454"/>
    <lineage>
        <taxon>Bacteria</taxon>
        <taxon>Bacillati</taxon>
        <taxon>Bacillota</taxon>
        <taxon>Negativicutes</taxon>
        <taxon>Veillonellales</taxon>
        <taxon>Veillonellaceae</taxon>
        <taxon>Megasphaera</taxon>
    </lineage>
</organism>
<evidence type="ECO:0000256" key="10">
    <source>
        <dbReference type="ARBA" id="ARBA00023004"/>
    </source>
</evidence>
<evidence type="ECO:0000256" key="7">
    <source>
        <dbReference type="ARBA" id="ARBA00022723"/>
    </source>
</evidence>
<keyword evidence="8 14" id="KW-0227">DNA damage</keyword>
<dbReference type="GO" id="GO:0046872">
    <property type="term" value="F:metal ion binding"/>
    <property type="evidence" value="ECO:0007669"/>
    <property type="project" value="UniProtKB-UniRule"/>
</dbReference>
<dbReference type="Pfam" id="PF00633">
    <property type="entry name" value="HHH"/>
    <property type="match status" value="1"/>
</dbReference>
<dbReference type="STRING" id="1111454.HMPREF1250_2248"/>
<keyword evidence="7" id="KW-0479">Metal-binding</keyword>
<keyword evidence="12" id="KW-0234">DNA repair</keyword>
<dbReference type="FunFam" id="1.10.340.30:FF:000002">
    <property type="entry name" value="Adenine DNA glycosylase"/>
    <property type="match status" value="1"/>
</dbReference>
<evidence type="ECO:0000313" key="17">
    <source>
        <dbReference type="Proteomes" id="UP000017090"/>
    </source>
</evidence>
<keyword evidence="13 14" id="KW-0326">Glycosidase</keyword>
<dbReference type="GO" id="GO:0051539">
    <property type="term" value="F:4 iron, 4 sulfur cluster binding"/>
    <property type="evidence" value="ECO:0007669"/>
    <property type="project" value="UniProtKB-UniRule"/>
</dbReference>
<dbReference type="NCBIfam" id="TIGR01084">
    <property type="entry name" value="mutY"/>
    <property type="match status" value="1"/>
</dbReference>
<comment type="similarity">
    <text evidence="3 14">Belongs to the Nth/MutY family.</text>
</comment>
<keyword evidence="6" id="KW-0004">4Fe-4S</keyword>
<dbReference type="SUPFAM" id="SSF55811">
    <property type="entry name" value="Nudix"/>
    <property type="match status" value="1"/>
</dbReference>
<dbReference type="InterPro" id="IPR011257">
    <property type="entry name" value="DNA_glycosylase"/>
</dbReference>
<dbReference type="Gene3D" id="3.90.79.10">
    <property type="entry name" value="Nucleoside Triphosphate Pyrophosphohydrolase"/>
    <property type="match status" value="1"/>
</dbReference>
<keyword evidence="10 14" id="KW-0408">Iron</keyword>
<keyword evidence="11" id="KW-0411">Iron-sulfur</keyword>
<evidence type="ECO:0000256" key="8">
    <source>
        <dbReference type="ARBA" id="ARBA00022763"/>
    </source>
</evidence>
<comment type="caution">
    <text evidence="16">The sequence shown here is derived from an EMBL/GenBank/DDBJ whole genome shotgun (WGS) entry which is preliminary data.</text>
</comment>
<evidence type="ECO:0000256" key="2">
    <source>
        <dbReference type="ARBA" id="ARBA00002933"/>
    </source>
</evidence>
<dbReference type="Proteomes" id="UP000017090">
    <property type="component" value="Unassembled WGS sequence"/>
</dbReference>
<evidence type="ECO:0000313" key="16">
    <source>
        <dbReference type="EMBL" id="ERT61766.1"/>
    </source>
</evidence>
<dbReference type="Pfam" id="PF00730">
    <property type="entry name" value="HhH-GPD"/>
    <property type="match status" value="1"/>
</dbReference>
<feature type="domain" description="HhH-GPD" evidence="15">
    <location>
        <begin position="65"/>
        <end position="216"/>
    </location>
</feature>
<gene>
    <name evidence="16" type="primary">mutY</name>
    <name evidence="16" type="ORF">HMPREF1250_2248</name>
</gene>
<dbReference type="GO" id="GO:0032357">
    <property type="term" value="F:oxidized purine DNA binding"/>
    <property type="evidence" value="ECO:0007669"/>
    <property type="project" value="TreeGrafter"/>
</dbReference>
<evidence type="ECO:0000256" key="13">
    <source>
        <dbReference type="ARBA" id="ARBA00023295"/>
    </source>
</evidence>
<evidence type="ECO:0000256" key="1">
    <source>
        <dbReference type="ARBA" id="ARBA00000843"/>
    </source>
</evidence>
<sequence>MNMLLLYCGIFSAVRGKDKDMSDVKRVDDTWVPLLLQWFSVHCRELPWRGGTRRDPYKVWVSEIMLQQTKVEAVRPYYESWMERFPDMETLAAASADEVLRQWQGLGYYSRARNLHQAVQEVVASYDGKVPSDTAELVKLKGVGAYTAGAIASIAYGRRVAAVDGNVLRVFARLYNIEENILSGAVKKEITDLVDNVMPAACPGAFNEALMDFGAQVCVPRQPHCEGCPLSSHCLARAAGKEAVLPLRLTKKNIPTEDITVVVCTRQRKWLLHRRPEKGLLASMWEFPNAGGAGAEGIGAVTKLLQSVGLSVVVGAAEIAAVKHVFSHKIWRLHVYRAKAVHGHLQAKEDWQWLPVTAYTEVPWAGPHGKITAVL</sequence>
<dbReference type="InterPro" id="IPR044298">
    <property type="entry name" value="MIG/MutY"/>
</dbReference>
<evidence type="ECO:0000256" key="9">
    <source>
        <dbReference type="ARBA" id="ARBA00022801"/>
    </source>
</evidence>
<dbReference type="SMART" id="SM00525">
    <property type="entry name" value="FES"/>
    <property type="match status" value="1"/>
</dbReference>
<dbReference type="InterPro" id="IPR005760">
    <property type="entry name" value="A/G_AdeGlyc_MutY"/>
</dbReference>
<dbReference type="PANTHER" id="PTHR42944:SF1">
    <property type="entry name" value="ADENINE DNA GLYCOSYLASE"/>
    <property type="match status" value="1"/>
</dbReference>
<dbReference type="EMBL" id="AWXA01000008">
    <property type="protein sequence ID" value="ERT61766.1"/>
    <property type="molecule type" value="Genomic_DNA"/>
</dbReference>
<evidence type="ECO:0000256" key="3">
    <source>
        <dbReference type="ARBA" id="ARBA00008343"/>
    </source>
</evidence>
<dbReference type="InterPro" id="IPR015797">
    <property type="entry name" value="NUDIX_hydrolase-like_dom_sf"/>
</dbReference>